<organism evidence="2 3">
    <name type="scientific">Actinomadura fulvescens</name>
    <dbReference type="NCBI Taxonomy" id="46160"/>
    <lineage>
        <taxon>Bacteria</taxon>
        <taxon>Bacillati</taxon>
        <taxon>Actinomycetota</taxon>
        <taxon>Actinomycetes</taxon>
        <taxon>Streptosporangiales</taxon>
        <taxon>Thermomonosporaceae</taxon>
        <taxon>Actinomadura</taxon>
    </lineage>
</organism>
<evidence type="ECO:0000313" key="2">
    <source>
        <dbReference type="EMBL" id="GAA2621616.1"/>
    </source>
</evidence>
<comment type="caution">
    <text evidence="2">The sequence shown here is derived from an EMBL/GenBank/DDBJ whole genome shotgun (WGS) entry which is preliminary data.</text>
</comment>
<protein>
    <recommendedName>
        <fullName evidence="4">DUF4115 domain-containing protein</fullName>
    </recommendedName>
</protein>
<sequence length="142" mass="14296">MIAAIAVVLALALLIVGGIALVNALTSDSKQPGPTETASESTGGTRSGAAPPSRSPKSPAATASTPLVIRVVGSPTTVTVTVAGTGEVLHNGRLETGEARQYEQAPLSVVAADAGSVEVTIYGQLQPRGKVGQRGEWSVPDR</sequence>
<dbReference type="Proteomes" id="UP001501509">
    <property type="component" value="Unassembled WGS sequence"/>
</dbReference>
<proteinExistence type="predicted"/>
<accession>A0ABN3QB36</accession>
<gene>
    <name evidence="2" type="ORF">GCM10010411_67010</name>
</gene>
<evidence type="ECO:0008006" key="4">
    <source>
        <dbReference type="Google" id="ProtNLM"/>
    </source>
</evidence>
<feature type="compositionally biased region" description="Low complexity" evidence="1">
    <location>
        <begin position="47"/>
        <end position="65"/>
    </location>
</feature>
<dbReference type="EMBL" id="BAAATD010000010">
    <property type="protein sequence ID" value="GAA2621616.1"/>
    <property type="molecule type" value="Genomic_DNA"/>
</dbReference>
<evidence type="ECO:0000256" key="1">
    <source>
        <dbReference type="SAM" id="MobiDB-lite"/>
    </source>
</evidence>
<feature type="compositionally biased region" description="Polar residues" evidence="1">
    <location>
        <begin position="26"/>
        <end position="44"/>
    </location>
</feature>
<evidence type="ECO:0000313" key="3">
    <source>
        <dbReference type="Proteomes" id="UP001501509"/>
    </source>
</evidence>
<keyword evidence="3" id="KW-1185">Reference proteome</keyword>
<name>A0ABN3QB36_9ACTN</name>
<feature type="region of interest" description="Disordered" evidence="1">
    <location>
        <begin position="26"/>
        <end position="65"/>
    </location>
</feature>
<reference evidence="2 3" key="1">
    <citation type="journal article" date="2019" name="Int. J. Syst. Evol. Microbiol.">
        <title>The Global Catalogue of Microorganisms (GCM) 10K type strain sequencing project: providing services to taxonomists for standard genome sequencing and annotation.</title>
        <authorList>
            <consortium name="The Broad Institute Genomics Platform"/>
            <consortium name="The Broad Institute Genome Sequencing Center for Infectious Disease"/>
            <person name="Wu L."/>
            <person name="Ma J."/>
        </authorList>
    </citation>
    <scope>NUCLEOTIDE SEQUENCE [LARGE SCALE GENOMIC DNA]</scope>
    <source>
        <strain evidence="2 3">JCM 6833</strain>
    </source>
</reference>